<reference evidence="6 7" key="1">
    <citation type="submission" date="2018-09" db="EMBL/GenBank/DDBJ databases">
        <title>Genome sequencing of Lachnoanaerobaculum umeaense DSM 23576.</title>
        <authorList>
            <person name="Kook J.-K."/>
            <person name="Park S.-N."/>
            <person name="Lim Y.K."/>
        </authorList>
    </citation>
    <scope>NUCLEOTIDE SEQUENCE [LARGE SCALE GENOMIC DNA]</scope>
    <source>
        <strain evidence="7">DSM 23576 \ CCUG 58757</strain>
    </source>
</reference>
<accession>A0A385PXB3</accession>
<dbReference type="GO" id="GO:0004497">
    <property type="term" value="F:monooxygenase activity"/>
    <property type="evidence" value="ECO:0007669"/>
    <property type="project" value="UniProtKB-KW"/>
</dbReference>
<keyword evidence="3" id="KW-1133">Transmembrane helix</keyword>
<evidence type="ECO:0000256" key="1">
    <source>
        <dbReference type="ARBA" id="ARBA00004141"/>
    </source>
</evidence>
<dbReference type="PANTHER" id="PTHR37422">
    <property type="entry name" value="TEICHURONIC ACID BIOSYNTHESIS PROTEIN TUAE"/>
    <property type="match status" value="1"/>
</dbReference>
<evidence type="ECO:0000313" key="6">
    <source>
        <dbReference type="EMBL" id="AYA98565.1"/>
    </source>
</evidence>
<dbReference type="AlphaFoldDB" id="A0A385PXB3"/>
<evidence type="ECO:0000256" key="4">
    <source>
        <dbReference type="ARBA" id="ARBA00023136"/>
    </source>
</evidence>
<keyword evidence="2" id="KW-0812">Transmembrane</keyword>
<evidence type="ECO:0000313" key="7">
    <source>
        <dbReference type="Proteomes" id="UP000265562"/>
    </source>
</evidence>
<comment type="subcellular location">
    <subcellularLocation>
        <location evidence="1">Membrane</location>
        <topology evidence="1">Multi-pass membrane protein</topology>
    </subcellularLocation>
</comment>
<dbReference type="KEGG" id="lua:D4A81_00670"/>
<dbReference type="Proteomes" id="UP000265562">
    <property type="component" value="Chromosome"/>
</dbReference>
<proteinExistence type="predicted"/>
<dbReference type="OrthoDB" id="9796676at2"/>
<evidence type="ECO:0000259" key="5">
    <source>
        <dbReference type="Pfam" id="PF04932"/>
    </source>
</evidence>
<keyword evidence="6" id="KW-0560">Oxidoreductase</keyword>
<keyword evidence="7" id="KW-1185">Reference proteome</keyword>
<protein>
    <submittedName>
        <fullName evidence="6">Beta-carotene 15,15'-monooxygenase</fullName>
    </submittedName>
</protein>
<evidence type="ECO:0000256" key="2">
    <source>
        <dbReference type="ARBA" id="ARBA00022692"/>
    </source>
</evidence>
<name>A0A385PXB3_9FIRM</name>
<dbReference type="EMBL" id="CP032364">
    <property type="protein sequence ID" value="AYA98565.1"/>
    <property type="molecule type" value="Genomic_DNA"/>
</dbReference>
<sequence>MNSKRKLTNASNVIVGLWLFAMFTIFPLIYNDFYYDILQTKYYTVMILSITMILALIVICGFAGGFKSFFDKVKKKGFETWFKEEFSLWDICVMIFMLMTVLSTLFSGRVIMDAITGNKGRFSGLLLISVYVTIYFIVSRMFSFSKIYFTVFLAVSIPICILGYTDYFNMDVLKFKEKISPEQWSVFTSTIGNINTYTAVLAFYIAISGTLFITTPFSKDKSNGEGIEKTVFYYIIMFINFIALSMGNSDNGYLTLAAFFGLVPFVAFKSMEGVRRFILTIFTYLLGIKIVKLINIKYAGKVLGISGLYDFISDFKYLEIIIIALAAIVILMYVIAYQKRNETRKENDSLLKLLRYIWLAILIIAFAFIIFLGMKINANVEAAKEKYGALADYFVFNDYWGTFRGYIWRASVEEYMKFPMLHKIFGSGPDTFGIYIYALRFNEMTRVTNQIFDATHNEYIQFLFTLGPVATLSYIVAIISPGIKALRTGLSDLRDDAMLPFLYASAMAVICYATQAMVNLNLPVVTPFLWIFLGITVALLRDKGDVKKEKR</sequence>
<dbReference type="Pfam" id="PF04932">
    <property type="entry name" value="Wzy_C"/>
    <property type="match status" value="1"/>
</dbReference>
<organism evidence="6 7">
    <name type="scientific">Lachnoanaerobaculum umeaense</name>
    <dbReference type="NCBI Taxonomy" id="617123"/>
    <lineage>
        <taxon>Bacteria</taxon>
        <taxon>Bacillati</taxon>
        <taxon>Bacillota</taxon>
        <taxon>Clostridia</taxon>
        <taxon>Lachnospirales</taxon>
        <taxon>Lachnospiraceae</taxon>
        <taxon>Lachnoanaerobaculum</taxon>
    </lineage>
</organism>
<evidence type="ECO:0000256" key="3">
    <source>
        <dbReference type="ARBA" id="ARBA00022989"/>
    </source>
</evidence>
<dbReference type="PANTHER" id="PTHR37422:SF13">
    <property type="entry name" value="LIPOPOLYSACCHARIDE BIOSYNTHESIS PROTEIN PA4999-RELATED"/>
    <property type="match status" value="1"/>
</dbReference>
<keyword evidence="6" id="KW-0503">Monooxygenase</keyword>
<dbReference type="GO" id="GO:0016020">
    <property type="term" value="C:membrane"/>
    <property type="evidence" value="ECO:0007669"/>
    <property type="project" value="UniProtKB-SubCell"/>
</dbReference>
<gene>
    <name evidence="6" type="ORF">D4A81_00670</name>
</gene>
<keyword evidence="4" id="KW-0472">Membrane</keyword>
<dbReference type="InterPro" id="IPR007016">
    <property type="entry name" value="O-antigen_ligase-rel_domated"/>
</dbReference>
<dbReference type="InterPro" id="IPR051533">
    <property type="entry name" value="WaaL-like"/>
</dbReference>
<dbReference type="RefSeq" id="WP_111524436.1">
    <property type="nucleotide sequence ID" value="NZ_CP032364.1"/>
</dbReference>
<feature type="domain" description="O-antigen ligase-related" evidence="5">
    <location>
        <begin position="322"/>
        <end position="475"/>
    </location>
</feature>